<organism evidence="2 3">
    <name type="scientific">Actinocorallia herbida</name>
    <dbReference type="NCBI Taxonomy" id="58109"/>
    <lineage>
        <taxon>Bacteria</taxon>
        <taxon>Bacillati</taxon>
        <taxon>Actinomycetota</taxon>
        <taxon>Actinomycetes</taxon>
        <taxon>Streptosporangiales</taxon>
        <taxon>Thermomonosporaceae</taxon>
        <taxon>Actinocorallia</taxon>
    </lineage>
</organism>
<protein>
    <submittedName>
        <fullName evidence="2">Broad specificity phosphatase PhoE</fullName>
    </submittedName>
</protein>
<dbReference type="PANTHER" id="PTHR20935:SF0">
    <property type="entry name" value="SERINE_THREONINE-PROTEIN PHOSPHATASE PGAM5, MITOCHONDRIAL"/>
    <property type="match status" value="1"/>
</dbReference>
<proteinExistence type="predicted"/>
<dbReference type="EMBL" id="RJKE01000001">
    <property type="protein sequence ID" value="ROO86487.1"/>
    <property type="molecule type" value="Genomic_DNA"/>
</dbReference>
<dbReference type="Proteomes" id="UP000272400">
    <property type="component" value="Unassembled WGS sequence"/>
</dbReference>
<dbReference type="SUPFAM" id="SSF53254">
    <property type="entry name" value="Phosphoglycerate mutase-like"/>
    <property type="match status" value="1"/>
</dbReference>
<dbReference type="PANTHER" id="PTHR20935">
    <property type="entry name" value="PHOSPHOGLYCERATE MUTASE-RELATED"/>
    <property type="match status" value="1"/>
</dbReference>
<dbReference type="InterPro" id="IPR051021">
    <property type="entry name" value="Mito_Ser/Thr_phosphatase"/>
</dbReference>
<evidence type="ECO:0000313" key="3">
    <source>
        <dbReference type="Proteomes" id="UP000272400"/>
    </source>
</evidence>
<sequence length="210" mass="21754">MPVIHLVRHAQASFGAADYDVLSPIGPEQASATGRALAARKPRDPLVVAGSLTRQRETARAVAEAVGAAEPVGEDLRLNEYDFITMVSGGKVATDGDPQKALDRLLLAWIEQDAPDGWQAFSGGALAAVTELGARLGQGRDGIAVTSGGVIAAICGALLGLPPAGVVAVNRVMVNTSITTLLVGARGLNLLTLNDHAHFTGDAENLRTYR</sequence>
<reference evidence="2 3" key="1">
    <citation type="submission" date="2018-11" db="EMBL/GenBank/DDBJ databases">
        <title>Sequencing the genomes of 1000 actinobacteria strains.</title>
        <authorList>
            <person name="Klenk H.-P."/>
        </authorList>
    </citation>
    <scope>NUCLEOTIDE SEQUENCE [LARGE SCALE GENOMIC DNA]</scope>
    <source>
        <strain evidence="2 3">DSM 44254</strain>
    </source>
</reference>
<dbReference type="SMART" id="SM00855">
    <property type="entry name" value="PGAM"/>
    <property type="match status" value="1"/>
</dbReference>
<name>A0A3N1CYY9_9ACTN</name>
<dbReference type="Gene3D" id="3.40.50.1240">
    <property type="entry name" value="Phosphoglycerate mutase-like"/>
    <property type="match status" value="1"/>
</dbReference>
<evidence type="ECO:0000313" key="2">
    <source>
        <dbReference type="EMBL" id="ROO86487.1"/>
    </source>
</evidence>
<dbReference type="Pfam" id="PF00300">
    <property type="entry name" value="His_Phos_1"/>
    <property type="match status" value="1"/>
</dbReference>
<dbReference type="AlphaFoldDB" id="A0A3N1CYY9"/>
<dbReference type="InterPro" id="IPR013078">
    <property type="entry name" value="His_Pase_superF_clade-1"/>
</dbReference>
<dbReference type="RefSeq" id="WP_123665886.1">
    <property type="nucleotide sequence ID" value="NZ_RJKE01000001.1"/>
</dbReference>
<comment type="caution">
    <text evidence="2">The sequence shown here is derived from an EMBL/GenBank/DDBJ whole genome shotgun (WGS) entry which is preliminary data.</text>
</comment>
<keyword evidence="1" id="KW-0378">Hydrolase</keyword>
<dbReference type="OrthoDB" id="280692at2"/>
<evidence type="ECO:0000256" key="1">
    <source>
        <dbReference type="ARBA" id="ARBA00022801"/>
    </source>
</evidence>
<dbReference type="GO" id="GO:0016787">
    <property type="term" value="F:hydrolase activity"/>
    <property type="evidence" value="ECO:0007669"/>
    <property type="project" value="UniProtKB-KW"/>
</dbReference>
<gene>
    <name evidence="2" type="ORF">EDD29_4058</name>
</gene>
<keyword evidence="3" id="KW-1185">Reference proteome</keyword>
<accession>A0A3N1CYY9</accession>
<dbReference type="InterPro" id="IPR029033">
    <property type="entry name" value="His_PPase_superfam"/>
</dbReference>